<comment type="caution">
    <text evidence="4">The sequence shown here is derived from an EMBL/GenBank/DDBJ whole genome shotgun (WGS) entry which is preliminary data.</text>
</comment>
<evidence type="ECO:0000259" key="3">
    <source>
        <dbReference type="SMART" id="SM00479"/>
    </source>
</evidence>
<dbReference type="CDD" id="cd06127">
    <property type="entry name" value="DEDDh"/>
    <property type="match status" value="1"/>
</dbReference>
<evidence type="ECO:0000256" key="2">
    <source>
        <dbReference type="ARBA" id="ARBA00022839"/>
    </source>
</evidence>
<protein>
    <submittedName>
        <fullName evidence="4">3'-5' exonuclease</fullName>
    </submittedName>
</protein>
<accession>A0A736TE69</accession>
<reference evidence="4" key="1">
    <citation type="journal article" date="2018" name="Genome Biol.">
        <title>SKESA: strategic k-mer extension for scrupulous assemblies.</title>
        <authorList>
            <person name="Souvorov A."/>
            <person name="Agarwala R."/>
            <person name="Lipman D.J."/>
        </authorList>
    </citation>
    <scope>NUCLEOTIDE SEQUENCE</scope>
    <source>
        <strain evidence="4">IVB 651/79</strain>
    </source>
</reference>
<dbReference type="InterPro" id="IPR036397">
    <property type="entry name" value="RNaseH_sf"/>
</dbReference>
<dbReference type="SMART" id="SM00479">
    <property type="entry name" value="EXOIII"/>
    <property type="match status" value="1"/>
</dbReference>
<name>A0A736TE69_SALET</name>
<feature type="domain" description="Exonuclease" evidence="3">
    <location>
        <begin position="21"/>
        <end position="200"/>
    </location>
</feature>
<dbReference type="InterPro" id="IPR012337">
    <property type="entry name" value="RNaseH-like_sf"/>
</dbReference>
<gene>
    <name evidence="4" type="ORF">GNB81_001317</name>
</gene>
<dbReference type="Pfam" id="PF00929">
    <property type="entry name" value="RNase_T"/>
    <property type="match status" value="1"/>
</dbReference>
<organism evidence="4">
    <name type="scientific">Salmonella enterica subsp. enterica serovar Choleraesuis</name>
    <dbReference type="NCBI Taxonomy" id="119912"/>
    <lineage>
        <taxon>Bacteria</taxon>
        <taxon>Pseudomonadati</taxon>
        <taxon>Pseudomonadota</taxon>
        <taxon>Gammaproteobacteria</taxon>
        <taxon>Enterobacterales</taxon>
        <taxon>Enterobacteriaceae</taxon>
        <taxon>Salmonella</taxon>
    </lineage>
</organism>
<evidence type="ECO:0000313" key="4">
    <source>
        <dbReference type="EMBL" id="HAE7851146.1"/>
    </source>
</evidence>
<dbReference type="InterPro" id="IPR013520">
    <property type="entry name" value="Ribonucl_H"/>
</dbReference>
<dbReference type="AlphaFoldDB" id="A0A736TE69"/>
<dbReference type="SUPFAM" id="SSF53098">
    <property type="entry name" value="Ribonuclease H-like"/>
    <property type="match status" value="1"/>
</dbReference>
<dbReference type="GO" id="GO:0006259">
    <property type="term" value="P:DNA metabolic process"/>
    <property type="evidence" value="ECO:0007669"/>
    <property type="project" value="UniProtKB-ARBA"/>
</dbReference>
<dbReference type="GO" id="GO:0004527">
    <property type="term" value="F:exonuclease activity"/>
    <property type="evidence" value="ECO:0007669"/>
    <property type="project" value="UniProtKB-KW"/>
</dbReference>
<dbReference type="Gene3D" id="3.30.420.10">
    <property type="entry name" value="Ribonuclease H-like superfamily/Ribonuclease H"/>
    <property type="match status" value="1"/>
</dbReference>
<sequence length="213" mass="25075">MIDTLNINEISEKYKKILDEGCIILDTETTDLYGEVIELAIINNEGSVLFNHKIKPKGEKITPTAEAIHHISMEILKDEKELSFYMDELTTIFSDYKNLVIYNTAFDLECLQQSLRANDVSEFFDWGFKCPDLNIECAMLDYAYYYNEYSDYFNDYKWQRLEVAARRFDFDFTNITPHRALSDCLMTLHVIESMAKKRGEKFYSLADFFNKKI</sequence>
<proteinExistence type="predicted"/>
<keyword evidence="2 4" id="KW-0378">Hydrolase</keyword>
<evidence type="ECO:0000256" key="1">
    <source>
        <dbReference type="ARBA" id="ARBA00022722"/>
    </source>
</evidence>
<reference evidence="4" key="2">
    <citation type="submission" date="2018-07" db="EMBL/GenBank/DDBJ databases">
        <authorList>
            <consortium name="NCBI Pathogen Detection Project"/>
        </authorList>
    </citation>
    <scope>NUCLEOTIDE SEQUENCE</scope>
    <source>
        <strain evidence="4">IVB 651/79</strain>
    </source>
</reference>
<dbReference type="EMBL" id="DAATBA010000005">
    <property type="protein sequence ID" value="HAE7851146.1"/>
    <property type="molecule type" value="Genomic_DNA"/>
</dbReference>
<dbReference type="GO" id="GO:0003676">
    <property type="term" value="F:nucleic acid binding"/>
    <property type="evidence" value="ECO:0007669"/>
    <property type="project" value="InterPro"/>
</dbReference>
<keyword evidence="2 4" id="KW-0269">Exonuclease</keyword>
<keyword evidence="1" id="KW-0540">Nuclease</keyword>